<proteinExistence type="predicted"/>
<dbReference type="EMBL" id="DF968182">
    <property type="protein sequence ID" value="GAP42028.1"/>
    <property type="molecule type" value="Genomic_DNA"/>
</dbReference>
<gene>
    <name evidence="2" type="ORF">TBC1_11156</name>
</gene>
<name>A0A0S7BNW7_9BACT</name>
<accession>A0A0S7BNW7</accession>
<dbReference type="InterPro" id="IPR036589">
    <property type="entry name" value="HCY_dom_sf"/>
</dbReference>
<dbReference type="AlphaFoldDB" id="A0A0S7BNW7"/>
<sequence>MVRGDDCLLDGTPISDAIRKTDSGTKKNPFCYMSNCIHPYHLKRAPANEKNSGKSEMSRFIGIQANASRLRPVFLGDAVNR</sequence>
<evidence type="ECO:0000256" key="1">
    <source>
        <dbReference type="SAM" id="MobiDB-lite"/>
    </source>
</evidence>
<evidence type="ECO:0000313" key="2">
    <source>
        <dbReference type="EMBL" id="GAP42028.1"/>
    </source>
</evidence>
<keyword evidence="3" id="KW-1185">Reference proteome</keyword>
<protein>
    <submittedName>
        <fullName evidence="2">Uncharacterized protein</fullName>
    </submittedName>
</protein>
<evidence type="ECO:0000313" key="3">
    <source>
        <dbReference type="Proteomes" id="UP000053091"/>
    </source>
</evidence>
<reference evidence="2" key="1">
    <citation type="journal article" date="2015" name="Genome Announc.">
        <title>Draft Genome Sequence of Bacteroidales Strain TBC1, a Novel Isolate from a Methanogenic Wastewater Treatment System.</title>
        <authorList>
            <person name="Tourlousse D.M."/>
            <person name="Matsuura N."/>
            <person name="Sun L."/>
            <person name="Toyonaga M."/>
            <person name="Kuroda K."/>
            <person name="Ohashi A."/>
            <person name="Cruz R."/>
            <person name="Yamaguchi T."/>
            <person name="Sekiguchi Y."/>
        </authorList>
    </citation>
    <scope>NUCLEOTIDE SEQUENCE [LARGE SCALE GENOMIC DNA]</scope>
    <source>
        <strain evidence="2">TBC1</strain>
    </source>
</reference>
<dbReference type="SUPFAM" id="SSF82282">
    <property type="entry name" value="Homocysteine S-methyltransferase"/>
    <property type="match status" value="1"/>
</dbReference>
<dbReference type="OrthoDB" id="9803687at2"/>
<dbReference type="STRING" id="1678841.TBC1_11156"/>
<dbReference type="Proteomes" id="UP000053091">
    <property type="component" value="Unassembled WGS sequence"/>
</dbReference>
<organism evidence="2">
    <name type="scientific">Lentimicrobium saccharophilum</name>
    <dbReference type="NCBI Taxonomy" id="1678841"/>
    <lineage>
        <taxon>Bacteria</taxon>
        <taxon>Pseudomonadati</taxon>
        <taxon>Bacteroidota</taxon>
        <taxon>Bacteroidia</taxon>
        <taxon>Bacteroidales</taxon>
        <taxon>Lentimicrobiaceae</taxon>
        <taxon>Lentimicrobium</taxon>
    </lineage>
</organism>
<feature type="region of interest" description="Disordered" evidence="1">
    <location>
        <begin position="1"/>
        <end position="21"/>
    </location>
</feature>